<sequence>MTVGDDYARNPLMSTHSVSQIPPRGSSRRSNLGSSSMVTRRSAAAAMDANAPMNQSSNSSSSPVSTYDTSSSQGSFSVYQNSNSSLGPENCADMDREILGDGEVPRVEIPDMQSLERYLQPLGLTLQHALRFIEGYTTNCGEVLECVKQLHFDAVEECWLTFWQPENEQEDMEEEDCAPNELEVLECVKQLHFDAVEECWLTFWQPENEQEDMEEEDCAPNELVNFNYTAAFFCVWQNDEKFQHLARFCGTHFKNI</sequence>
<keyword evidence="4" id="KW-1185">Reference proteome</keyword>
<dbReference type="EMBL" id="UYRT01085899">
    <property type="protein sequence ID" value="VDN30706.1"/>
    <property type="molecule type" value="Genomic_DNA"/>
</dbReference>
<accession>A0A183EAD5</accession>
<organism evidence="5">
    <name type="scientific">Gongylonema pulchrum</name>
    <dbReference type="NCBI Taxonomy" id="637853"/>
    <lineage>
        <taxon>Eukaryota</taxon>
        <taxon>Metazoa</taxon>
        <taxon>Ecdysozoa</taxon>
        <taxon>Nematoda</taxon>
        <taxon>Chromadorea</taxon>
        <taxon>Rhabditida</taxon>
        <taxon>Spirurina</taxon>
        <taxon>Spiruromorpha</taxon>
        <taxon>Spiruroidea</taxon>
        <taxon>Gongylonematidae</taxon>
        <taxon>Gongylonema</taxon>
    </lineage>
</organism>
<evidence type="ECO:0000256" key="1">
    <source>
        <dbReference type="SAM" id="MobiDB-lite"/>
    </source>
</evidence>
<feature type="compositionally biased region" description="Polar residues" evidence="1">
    <location>
        <begin position="73"/>
        <end position="87"/>
    </location>
</feature>
<protein>
    <submittedName>
        <fullName evidence="5">Ras-associating domain-containing protein</fullName>
    </submittedName>
</protein>
<evidence type="ECO:0000313" key="5">
    <source>
        <dbReference type="WBParaSite" id="GPUH_0001795101-mRNA-1"/>
    </source>
</evidence>
<dbReference type="Proteomes" id="UP000271098">
    <property type="component" value="Unassembled WGS sequence"/>
</dbReference>
<feature type="domain" description="RFX1-4/6/8-like BCD" evidence="2">
    <location>
        <begin position="132"/>
        <end position="164"/>
    </location>
</feature>
<dbReference type="AlphaFoldDB" id="A0A183EAD5"/>
<dbReference type="Pfam" id="PF25340">
    <property type="entry name" value="BCD_RFX"/>
    <property type="match status" value="1"/>
</dbReference>
<evidence type="ECO:0000259" key="2">
    <source>
        <dbReference type="Pfam" id="PF25340"/>
    </source>
</evidence>
<evidence type="ECO:0000313" key="4">
    <source>
        <dbReference type="Proteomes" id="UP000271098"/>
    </source>
</evidence>
<dbReference type="WBParaSite" id="GPUH_0001795101-mRNA-1">
    <property type="protein sequence ID" value="GPUH_0001795101-mRNA-1"/>
    <property type="gene ID" value="GPUH_0001795101"/>
</dbReference>
<gene>
    <name evidence="3" type="ORF">GPUH_LOCUS17924</name>
</gene>
<reference evidence="5" key="1">
    <citation type="submission" date="2016-06" db="UniProtKB">
        <authorList>
            <consortium name="WormBaseParasite"/>
        </authorList>
    </citation>
    <scope>IDENTIFICATION</scope>
</reference>
<feature type="compositionally biased region" description="Low complexity" evidence="1">
    <location>
        <begin position="43"/>
        <end position="72"/>
    </location>
</feature>
<feature type="region of interest" description="Disordered" evidence="1">
    <location>
        <begin position="1"/>
        <end position="93"/>
    </location>
</feature>
<reference evidence="3 4" key="2">
    <citation type="submission" date="2018-11" db="EMBL/GenBank/DDBJ databases">
        <authorList>
            <consortium name="Pathogen Informatics"/>
        </authorList>
    </citation>
    <scope>NUCLEOTIDE SEQUENCE [LARGE SCALE GENOMIC DNA]</scope>
</reference>
<dbReference type="InterPro" id="IPR057321">
    <property type="entry name" value="RFX1-4/6/8-like_BCD"/>
</dbReference>
<feature type="compositionally biased region" description="Low complexity" evidence="1">
    <location>
        <begin position="24"/>
        <end position="36"/>
    </location>
</feature>
<proteinExistence type="predicted"/>
<evidence type="ECO:0000313" key="3">
    <source>
        <dbReference type="EMBL" id="VDN30706.1"/>
    </source>
</evidence>
<name>A0A183EAD5_9BILA</name>